<evidence type="ECO:0000313" key="4">
    <source>
        <dbReference type="Proteomes" id="UP000041254"/>
    </source>
</evidence>
<feature type="signal peptide" evidence="2">
    <location>
        <begin position="1"/>
        <end position="18"/>
    </location>
</feature>
<evidence type="ECO:0000313" key="3">
    <source>
        <dbReference type="EMBL" id="CEL95655.1"/>
    </source>
</evidence>
<keyword evidence="2" id="KW-0732">Signal</keyword>
<dbReference type="VEuPathDB" id="CryptoDB:Vbra_4984"/>
<proteinExistence type="predicted"/>
<name>A0A0G4EHJ6_VITBC</name>
<protein>
    <submittedName>
        <fullName evidence="3">Uncharacterized protein</fullName>
    </submittedName>
</protein>
<dbReference type="InParanoid" id="A0A0G4EHJ6"/>
<feature type="region of interest" description="Disordered" evidence="1">
    <location>
        <begin position="17"/>
        <end position="53"/>
    </location>
</feature>
<gene>
    <name evidence="3" type="ORF">Vbra_4984</name>
</gene>
<dbReference type="EMBL" id="CDMY01000234">
    <property type="protein sequence ID" value="CEL95655.1"/>
    <property type="molecule type" value="Genomic_DNA"/>
</dbReference>
<feature type="compositionally biased region" description="Low complexity" evidence="1">
    <location>
        <begin position="28"/>
        <end position="38"/>
    </location>
</feature>
<accession>A0A0G4EHJ6</accession>
<dbReference type="Proteomes" id="UP000041254">
    <property type="component" value="Unassembled WGS sequence"/>
</dbReference>
<dbReference type="SUPFAM" id="SSF103511">
    <property type="entry name" value="Chlorophyll a-b binding protein"/>
    <property type="match status" value="1"/>
</dbReference>
<reference evidence="3 4" key="1">
    <citation type="submission" date="2014-11" db="EMBL/GenBank/DDBJ databases">
        <authorList>
            <person name="Zhu J."/>
            <person name="Qi W."/>
            <person name="Song R."/>
        </authorList>
    </citation>
    <scope>NUCLEOTIDE SEQUENCE [LARGE SCALE GENOMIC DNA]</scope>
</reference>
<sequence>MKLLYLLVCLIAALSSRASSENASAFVRSSTSRSSLRQLRQHVPQRPPSSPLTVLMQSKPELSSLPPQEQGLEIVERQVGRVAMMGFVGVAIVELLLGQAFFKLFIPTLGE</sequence>
<keyword evidence="4" id="KW-1185">Reference proteome</keyword>
<evidence type="ECO:0000256" key="1">
    <source>
        <dbReference type="SAM" id="MobiDB-lite"/>
    </source>
</evidence>
<organism evidence="3 4">
    <name type="scientific">Vitrella brassicaformis (strain CCMP3155)</name>
    <dbReference type="NCBI Taxonomy" id="1169540"/>
    <lineage>
        <taxon>Eukaryota</taxon>
        <taxon>Sar</taxon>
        <taxon>Alveolata</taxon>
        <taxon>Colpodellida</taxon>
        <taxon>Vitrellaceae</taxon>
        <taxon>Vitrella</taxon>
    </lineage>
</organism>
<evidence type="ECO:0000256" key="2">
    <source>
        <dbReference type="SAM" id="SignalP"/>
    </source>
</evidence>
<feature type="chain" id="PRO_5005187134" evidence="2">
    <location>
        <begin position="19"/>
        <end position="111"/>
    </location>
</feature>
<dbReference type="AlphaFoldDB" id="A0A0G4EHJ6"/>